<reference evidence="2" key="1">
    <citation type="submission" date="2021-06" db="EMBL/GenBank/DDBJ databases">
        <authorList>
            <person name="Criscuolo A."/>
        </authorList>
    </citation>
    <scope>NUCLEOTIDE SEQUENCE</scope>
    <source>
        <strain evidence="2">CIP111600</strain>
    </source>
</reference>
<dbReference type="EMBL" id="CAJVAS010000009">
    <property type="protein sequence ID" value="CAG7623092.1"/>
    <property type="molecule type" value="Genomic_DNA"/>
</dbReference>
<dbReference type="PANTHER" id="PTHR41271">
    <property type="entry name" value="DUF402 DOMAIN-CONTAINING PROTEIN"/>
    <property type="match status" value="1"/>
</dbReference>
<gene>
    <name evidence="2" type="ORF">PAESOLCIP111_02480</name>
</gene>
<dbReference type="AlphaFoldDB" id="A0A916K3A5"/>
<comment type="caution">
    <text evidence="2">The sequence shown here is derived from an EMBL/GenBank/DDBJ whole genome shotgun (WGS) entry which is preliminary data.</text>
</comment>
<accession>A0A916K3A5</accession>
<evidence type="ECO:0000313" key="2">
    <source>
        <dbReference type="EMBL" id="CAG7623092.1"/>
    </source>
</evidence>
<proteinExistence type="predicted"/>
<sequence>MKKKFADDPGWFRIYEKRYAQMYLEEGAFMGHISLLTLDKVEEPVCVKYGDSHLCIADDDYKWFMYFPVHRNYAVTASIDNHDNVIQWYIDIIKDMGFTETGIPYIEDLYLDIVYLPDGRIYVLDETELEEAYEKGAVSASDYVTAKGTAAELVNQLKERNHYLIADTLKHCTLLKNKLM</sequence>
<evidence type="ECO:0000259" key="1">
    <source>
        <dbReference type="Pfam" id="PF04167"/>
    </source>
</evidence>
<dbReference type="RefSeq" id="WP_218092265.1">
    <property type="nucleotide sequence ID" value="NZ_CAJVAS010000009.1"/>
</dbReference>
<protein>
    <recommendedName>
        <fullName evidence="1">DUF402 domain-containing protein</fullName>
    </recommendedName>
</protein>
<dbReference type="Proteomes" id="UP000693672">
    <property type="component" value="Unassembled WGS sequence"/>
</dbReference>
<feature type="domain" description="DUF402" evidence="1">
    <location>
        <begin position="64"/>
        <end position="161"/>
    </location>
</feature>
<evidence type="ECO:0000313" key="3">
    <source>
        <dbReference type="Proteomes" id="UP000693672"/>
    </source>
</evidence>
<dbReference type="Pfam" id="PF04167">
    <property type="entry name" value="DUF402"/>
    <property type="match status" value="1"/>
</dbReference>
<dbReference type="PANTHER" id="PTHR41271:SF1">
    <property type="entry name" value="DUF402 DOMAIN-CONTAINING PROTEIN"/>
    <property type="match status" value="1"/>
</dbReference>
<name>A0A916K3A5_9BACL</name>
<organism evidence="2 3">
    <name type="scientific">Paenibacillus solanacearum</name>
    <dbReference type="NCBI Taxonomy" id="2048548"/>
    <lineage>
        <taxon>Bacteria</taxon>
        <taxon>Bacillati</taxon>
        <taxon>Bacillota</taxon>
        <taxon>Bacilli</taxon>
        <taxon>Bacillales</taxon>
        <taxon>Paenibacillaceae</taxon>
        <taxon>Paenibacillus</taxon>
    </lineage>
</organism>
<keyword evidence="3" id="KW-1185">Reference proteome</keyword>
<dbReference type="InterPro" id="IPR007295">
    <property type="entry name" value="DUF402"/>
</dbReference>